<feature type="domain" description="HTH arsR-type" evidence="4">
    <location>
        <begin position="24"/>
        <end position="120"/>
    </location>
</feature>
<dbReference type="InterPro" id="IPR001845">
    <property type="entry name" value="HTH_ArsR_DNA-bd_dom"/>
</dbReference>
<gene>
    <name evidence="5" type="ORF">CUD01_16510</name>
</gene>
<dbReference type="Proteomes" id="UP000315842">
    <property type="component" value="Unassembled WGS sequence"/>
</dbReference>
<dbReference type="NCBIfam" id="NF033788">
    <property type="entry name" value="HTH_metalloreg"/>
    <property type="match status" value="1"/>
</dbReference>
<organism evidence="5 6">
    <name type="scientific">Cellulomonas uda</name>
    <dbReference type="NCBI Taxonomy" id="1714"/>
    <lineage>
        <taxon>Bacteria</taxon>
        <taxon>Bacillati</taxon>
        <taxon>Actinomycetota</taxon>
        <taxon>Actinomycetes</taxon>
        <taxon>Micrococcales</taxon>
        <taxon>Cellulomonadaceae</taxon>
        <taxon>Cellulomonas</taxon>
    </lineage>
</organism>
<dbReference type="SMART" id="SM00418">
    <property type="entry name" value="HTH_ARSR"/>
    <property type="match status" value="1"/>
</dbReference>
<accession>A0A4Y3KB21</accession>
<evidence type="ECO:0000256" key="2">
    <source>
        <dbReference type="ARBA" id="ARBA00023125"/>
    </source>
</evidence>
<evidence type="ECO:0000256" key="3">
    <source>
        <dbReference type="ARBA" id="ARBA00023163"/>
    </source>
</evidence>
<evidence type="ECO:0000256" key="1">
    <source>
        <dbReference type="ARBA" id="ARBA00023015"/>
    </source>
</evidence>
<name>A0A4Y3KB21_CELUD</name>
<dbReference type="PRINTS" id="PR00778">
    <property type="entry name" value="HTHARSR"/>
</dbReference>
<keyword evidence="1" id="KW-0805">Transcription regulation</keyword>
<dbReference type="PROSITE" id="PS00846">
    <property type="entry name" value="HTH_ARSR_1"/>
    <property type="match status" value="1"/>
</dbReference>
<dbReference type="Gene3D" id="1.10.10.10">
    <property type="entry name" value="Winged helix-like DNA-binding domain superfamily/Winged helix DNA-binding domain"/>
    <property type="match status" value="1"/>
</dbReference>
<protein>
    <submittedName>
        <fullName evidence="5">Putative transcriptional regulator, ArsR family protein</fullName>
    </submittedName>
</protein>
<comment type="caution">
    <text evidence="5">The sequence shown here is derived from an EMBL/GenBank/DDBJ whole genome shotgun (WGS) entry which is preliminary data.</text>
</comment>
<dbReference type="EMBL" id="BJLP01000024">
    <property type="protein sequence ID" value="GEA81207.1"/>
    <property type="molecule type" value="Genomic_DNA"/>
</dbReference>
<evidence type="ECO:0000313" key="5">
    <source>
        <dbReference type="EMBL" id="GEA81207.1"/>
    </source>
</evidence>
<sequence length="120" mass="12420">MTTTHPLATDLADACLCEAPVGAIDPTRAAEVAKTFKALADPARVRLLSIIASAPGGDACVCDLTEPVGLSQPTVSHHMKILADAGLVTRRQQGRWAHFAVAPGARELLGASADAVLGRR</sequence>
<dbReference type="GO" id="GO:0003700">
    <property type="term" value="F:DNA-binding transcription factor activity"/>
    <property type="evidence" value="ECO:0007669"/>
    <property type="project" value="InterPro"/>
</dbReference>
<evidence type="ECO:0000313" key="6">
    <source>
        <dbReference type="Proteomes" id="UP000315842"/>
    </source>
</evidence>
<keyword evidence="3" id="KW-0804">Transcription</keyword>
<dbReference type="InterPro" id="IPR051081">
    <property type="entry name" value="HTH_MetalResp_TranReg"/>
</dbReference>
<dbReference type="PANTHER" id="PTHR33154">
    <property type="entry name" value="TRANSCRIPTIONAL REGULATOR, ARSR FAMILY"/>
    <property type="match status" value="1"/>
</dbReference>
<dbReference type="GO" id="GO:0003677">
    <property type="term" value="F:DNA binding"/>
    <property type="evidence" value="ECO:0007669"/>
    <property type="project" value="UniProtKB-KW"/>
</dbReference>
<dbReference type="PANTHER" id="PTHR33154:SF18">
    <property type="entry name" value="ARSENICAL RESISTANCE OPERON REPRESSOR"/>
    <property type="match status" value="1"/>
</dbReference>
<dbReference type="SUPFAM" id="SSF46785">
    <property type="entry name" value="Winged helix' DNA-binding domain"/>
    <property type="match status" value="1"/>
</dbReference>
<keyword evidence="6" id="KW-1185">Reference proteome</keyword>
<dbReference type="Pfam" id="PF01022">
    <property type="entry name" value="HTH_5"/>
    <property type="match status" value="1"/>
</dbReference>
<evidence type="ECO:0000259" key="4">
    <source>
        <dbReference type="PROSITE" id="PS50987"/>
    </source>
</evidence>
<dbReference type="CDD" id="cd00090">
    <property type="entry name" value="HTH_ARSR"/>
    <property type="match status" value="1"/>
</dbReference>
<dbReference type="InterPro" id="IPR036388">
    <property type="entry name" value="WH-like_DNA-bd_sf"/>
</dbReference>
<dbReference type="InterPro" id="IPR011991">
    <property type="entry name" value="ArsR-like_HTH"/>
</dbReference>
<reference evidence="5 6" key="1">
    <citation type="submission" date="2019-06" db="EMBL/GenBank/DDBJ databases">
        <title>Whole genome shotgun sequence of Cellulomonas uda NBRC 3747.</title>
        <authorList>
            <person name="Hosoyama A."/>
            <person name="Uohara A."/>
            <person name="Ohji S."/>
            <person name="Ichikawa N."/>
        </authorList>
    </citation>
    <scope>NUCLEOTIDE SEQUENCE [LARGE SCALE GENOMIC DNA]</scope>
    <source>
        <strain evidence="5 6">NBRC 3747</strain>
    </source>
</reference>
<dbReference type="InterPro" id="IPR018334">
    <property type="entry name" value="ArsR_HTH"/>
</dbReference>
<dbReference type="AlphaFoldDB" id="A0A4Y3KB21"/>
<proteinExistence type="predicted"/>
<dbReference type="PROSITE" id="PS50987">
    <property type="entry name" value="HTH_ARSR_2"/>
    <property type="match status" value="1"/>
</dbReference>
<keyword evidence="2" id="KW-0238">DNA-binding</keyword>
<dbReference type="InterPro" id="IPR036390">
    <property type="entry name" value="WH_DNA-bd_sf"/>
</dbReference>